<dbReference type="InterPro" id="IPR038550">
    <property type="entry name" value="GPCR_3_9-Cys_sf"/>
</dbReference>
<feature type="signal peptide" evidence="13">
    <location>
        <begin position="1"/>
        <end position="17"/>
    </location>
</feature>
<keyword evidence="7 12" id="KW-0472">Membrane</keyword>
<evidence type="ECO:0000256" key="4">
    <source>
        <dbReference type="ARBA" id="ARBA00022692"/>
    </source>
</evidence>
<keyword evidence="8" id="KW-0675">Receptor</keyword>
<evidence type="ECO:0000313" key="15">
    <source>
        <dbReference type="EMBL" id="KAK8377453.1"/>
    </source>
</evidence>
<comment type="subcellular location">
    <subcellularLocation>
        <location evidence="1">Cell membrane</location>
        <topology evidence="1">Multi-pass membrane protein</topology>
    </subcellularLocation>
</comment>
<evidence type="ECO:0000313" key="16">
    <source>
        <dbReference type="Proteomes" id="UP001487740"/>
    </source>
</evidence>
<dbReference type="InterPro" id="IPR017978">
    <property type="entry name" value="GPCR_3_C"/>
</dbReference>
<dbReference type="InterPro" id="IPR001828">
    <property type="entry name" value="ANF_lig-bd_rcpt"/>
</dbReference>
<dbReference type="GO" id="GO:0005886">
    <property type="term" value="C:plasma membrane"/>
    <property type="evidence" value="ECO:0007669"/>
    <property type="project" value="UniProtKB-SubCell"/>
</dbReference>
<evidence type="ECO:0000256" key="12">
    <source>
        <dbReference type="SAM" id="Phobius"/>
    </source>
</evidence>
<accession>A0AAW0SQR3</accession>
<dbReference type="SUPFAM" id="SSF53822">
    <property type="entry name" value="Periplasmic binding protein-like I"/>
    <property type="match status" value="1"/>
</dbReference>
<dbReference type="InterPro" id="IPR000162">
    <property type="entry name" value="GPCR_3_mtglu_rcpt"/>
</dbReference>
<organism evidence="15 16">
    <name type="scientific">Scylla paramamosain</name>
    <name type="common">Mud crab</name>
    <dbReference type="NCBI Taxonomy" id="85552"/>
    <lineage>
        <taxon>Eukaryota</taxon>
        <taxon>Metazoa</taxon>
        <taxon>Ecdysozoa</taxon>
        <taxon>Arthropoda</taxon>
        <taxon>Crustacea</taxon>
        <taxon>Multicrustacea</taxon>
        <taxon>Malacostraca</taxon>
        <taxon>Eumalacostraca</taxon>
        <taxon>Eucarida</taxon>
        <taxon>Decapoda</taxon>
        <taxon>Pleocyemata</taxon>
        <taxon>Brachyura</taxon>
        <taxon>Eubrachyura</taxon>
        <taxon>Portunoidea</taxon>
        <taxon>Portunidae</taxon>
        <taxon>Portuninae</taxon>
        <taxon>Scylla</taxon>
    </lineage>
</organism>
<feature type="region of interest" description="Disordered" evidence="11">
    <location>
        <begin position="388"/>
        <end position="407"/>
    </location>
</feature>
<evidence type="ECO:0000256" key="8">
    <source>
        <dbReference type="ARBA" id="ARBA00023170"/>
    </source>
</evidence>
<dbReference type="GO" id="GO:0004930">
    <property type="term" value="F:G protein-coupled receptor activity"/>
    <property type="evidence" value="ECO:0007669"/>
    <property type="project" value="UniProtKB-KW"/>
</dbReference>
<dbReference type="PANTHER" id="PTHR24060">
    <property type="entry name" value="METABOTROPIC GLUTAMATE RECEPTOR"/>
    <property type="match status" value="1"/>
</dbReference>
<dbReference type="EMBL" id="JARAKH010000047">
    <property type="protein sequence ID" value="KAK8377453.1"/>
    <property type="molecule type" value="Genomic_DNA"/>
</dbReference>
<feature type="transmembrane region" description="Helical" evidence="12">
    <location>
        <begin position="646"/>
        <end position="666"/>
    </location>
</feature>
<evidence type="ECO:0000256" key="2">
    <source>
        <dbReference type="ARBA" id="ARBA00007242"/>
    </source>
</evidence>
<evidence type="ECO:0000259" key="14">
    <source>
        <dbReference type="PROSITE" id="PS50259"/>
    </source>
</evidence>
<dbReference type="InterPro" id="IPR000337">
    <property type="entry name" value="GPCR_3"/>
</dbReference>
<keyword evidence="10" id="KW-0807">Transducer</keyword>
<evidence type="ECO:0000256" key="5">
    <source>
        <dbReference type="ARBA" id="ARBA00022989"/>
    </source>
</evidence>
<keyword evidence="3" id="KW-1003">Cell membrane</keyword>
<evidence type="ECO:0000256" key="3">
    <source>
        <dbReference type="ARBA" id="ARBA00022475"/>
    </source>
</evidence>
<sequence length="948" mass="105011">MLLFFIVAMVLSGGGGGGGGSREVAAHSPAAAPKETQTEAALRKMVVYPKDATLYLGALFPIHNSEMDMTTGEDVCTYLQKREGIEALEALLFAVDEVNADEALLPGITLGVIVLDSCNSPSLALNQSLGFIKGFLAGQNQYHEREFTCTDGSTPVYRGGQFDKVVGVIGGQRSSVSVQIASVLRVIQLPQISYLSTSASLDNQQRYPFFLRTVPSDATQAQAILRIMSEFSWTHAGVVYSAEEYGVGGYRELSSRANQYNVCFASPAHKLAAHDSDDAYKRVVKELLKGDFKVVVVFAIREVAVRLLNMVKLSGHQDTFMWLGSDGWTYDTPMSLSAVAEGALAIQPLAKNMPGFDEYFTSLAPDTNTRNPWFQEYWQLRDSLEPARSQRPGARSLESEPKPSQASFKPYPHEPWLHFVRGAVMAFAHALHSMWEEECGGEERLCEAMAHGGHLHGHHLLQHLRDVSFTDLSNETFRFTAAGSGPARYTVFNYQKVQDYDDYEWIPVGSYFNITGKAPQLNLTAAPLKYRRGSDFPESSCGIPCGPTQERVPAQDSCCWSCKDCRHDQYYNTTEGRCHDCSECMLPDPGRQRCVPKEEKSIDYRSRWSITSLALASLGIFSTVLVGIIFWVHLETPVIKAASRELSYILLGGILLSFLMSFIIVAPPNKISCGLTRFFLGFSYSVCYAAVLTKISRISRIFNSTHSKNSHKARYTSPWSQVVIVVMLVSVEVVINVCWLVLRPPSTKTLCYPTTDYKVRICGGLDDYSYIVGLIYPLILVIFCTIYAIKTRKCPDGFNEARYITFTNYTTCIIWLIFVPLYLSAGVTDDIRVVTLALSLSLGGFVQLGCLFFPKVHVVLFKPEKNTRDAVMSVARHSSTRGDSVYKKQGPDHHSAPAVFVLNGGGHQNGAPPLSSPVPHPGLRDSPGRVNQVYMSTIHSQQEDMDYL</sequence>
<dbReference type="CDD" id="cd15045">
    <property type="entry name" value="7tmC_mGluRs"/>
    <property type="match status" value="1"/>
</dbReference>
<dbReference type="Pfam" id="PF00003">
    <property type="entry name" value="7tm_3"/>
    <property type="match status" value="1"/>
</dbReference>
<reference evidence="15 16" key="1">
    <citation type="submission" date="2023-03" db="EMBL/GenBank/DDBJ databases">
        <title>High-quality genome of Scylla paramamosain provides insights in environmental adaptation.</title>
        <authorList>
            <person name="Zhang L."/>
        </authorList>
    </citation>
    <scope>NUCLEOTIDE SEQUENCE [LARGE SCALE GENOMIC DNA]</scope>
    <source>
        <strain evidence="15">LZ_2023a</strain>
        <tissue evidence="15">Muscle</tissue>
    </source>
</reference>
<keyword evidence="5 12" id="KW-1133">Transmembrane helix</keyword>
<protein>
    <recommendedName>
        <fullName evidence="14">G-protein coupled receptors family 3 profile domain-containing protein</fullName>
    </recommendedName>
</protein>
<keyword evidence="6" id="KW-0297">G-protein coupled receptor</keyword>
<evidence type="ECO:0000256" key="11">
    <source>
        <dbReference type="SAM" id="MobiDB-lite"/>
    </source>
</evidence>
<feature type="domain" description="G-protein coupled receptors family 3 profile" evidence="14">
    <location>
        <begin position="608"/>
        <end position="875"/>
    </location>
</feature>
<evidence type="ECO:0000256" key="10">
    <source>
        <dbReference type="ARBA" id="ARBA00023224"/>
    </source>
</evidence>
<keyword evidence="16" id="KW-1185">Reference proteome</keyword>
<proteinExistence type="inferred from homology"/>
<feature type="transmembrane region" description="Helical" evidence="12">
    <location>
        <begin position="831"/>
        <end position="853"/>
    </location>
</feature>
<dbReference type="PRINTS" id="PR00593">
    <property type="entry name" value="MTABOTROPICR"/>
</dbReference>
<dbReference type="Gene3D" id="3.40.50.2300">
    <property type="match status" value="2"/>
</dbReference>
<dbReference type="InterPro" id="IPR028082">
    <property type="entry name" value="Peripla_BP_I"/>
</dbReference>
<dbReference type="InterPro" id="IPR050726">
    <property type="entry name" value="mGluR"/>
</dbReference>
<evidence type="ECO:0000256" key="13">
    <source>
        <dbReference type="SAM" id="SignalP"/>
    </source>
</evidence>
<dbReference type="AlphaFoldDB" id="A0AAW0SQR3"/>
<name>A0AAW0SQR3_SCYPA</name>
<dbReference type="Proteomes" id="UP001487740">
    <property type="component" value="Unassembled WGS sequence"/>
</dbReference>
<dbReference type="Pfam" id="PF01094">
    <property type="entry name" value="ANF_receptor"/>
    <property type="match status" value="1"/>
</dbReference>
<dbReference type="PROSITE" id="PS50259">
    <property type="entry name" value="G_PROTEIN_RECEP_F3_4"/>
    <property type="match status" value="1"/>
</dbReference>
<dbReference type="PRINTS" id="PR00248">
    <property type="entry name" value="GPCRMGR"/>
</dbReference>
<evidence type="ECO:0000256" key="1">
    <source>
        <dbReference type="ARBA" id="ARBA00004651"/>
    </source>
</evidence>
<feature type="transmembrane region" description="Helical" evidence="12">
    <location>
        <begin position="608"/>
        <end position="634"/>
    </location>
</feature>
<keyword evidence="9" id="KW-0325">Glycoprotein</keyword>
<dbReference type="Gene3D" id="2.10.50.30">
    <property type="entry name" value="GPCR, family 3, nine cysteines domain"/>
    <property type="match status" value="1"/>
</dbReference>
<feature type="transmembrane region" description="Helical" evidence="12">
    <location>
        <begin position="768"/>
        <end position="789"/>
    </location>
</feature>
<comment type="similarity">
    <text evidence="2">Belongs to the G-protein coupled receptor 3 family.</text>
</comment>
<feature type="transmembrane region" description="Helical" evidence="12">
    <location>
        <begin position="801"/>
        <end position="825"/>
    </location>
</feature>
<evidence type="ECO:0000256" key="7">
    <source>
        <dbReference type="ARBA" id="ARBA00023136"/>
    </source>
</evidence>
<feature type="chain" id="PRO_5043564596" description="G-protein coupled receptors family 3 profile domain-containing protein" evidence="13">
    <location>
        <begin position="18"/>
        <end position="948"/>
    </location>
</feature>
<comment type="caution">
    <text evidence="15">The sequence shown here is derived from an EMBL/GenBank/DDBJ whole genome shotgun (WGS) entry which is preliminary data.</text>
</comment>
<feature type="transmembrane region" description="Helical" evidence="12">
    <location>
        <begin position="678"/>
        <end position="698"/>
    </location>
</feature>
<keyword evidence="4 12" id="KW-0812">Transmembrane</keyword>
<keyword evidence="13" id="KW-0732">Signal</keyword>
<gene>
    <name evidence="15" type="ORF">O3P69_013827</name>
</gene>
<evidence type="ECO:0000256" key="6">
    <source>
        <dbReference type="ARBA" id="ARBA00023040"/>
    </source>
</evidence>
<feature type="transmembrane region" description="Helical" evidence="12">
    <location>
        <begin position="719"/>
        <end position="742"/>
    </location>
</feature>
<evidence type="ECO:0000256" key="9">
    <source>
        <dbReference type="ARBA" id="ARBA00023180"/>
    </source>
</evidence>